<reference evidence="2" key="1">
    <citation type="submission" date="2022-01" db="EMBL/GenBank/DDBJ databases">
        <authorList>
            <person name="Jo J.-H."/>
            <person name="Im W.-T."/>
        </authorList>
    </citation>
    <scope>NUCLEOTIDE SEQUENCE</scope>
    <source>
        <strain evidence="2">NA20</strain>
    </source>
</reference>
<evidence type="ECO:0000313" key="2">
    <source>
        <dbReference type="EMBL" id="MCG2614375.1"/>
    </source>
</evidence>
<dbReference type="Proteomes" id="UP001165367">
    <property type="component" value="Unassembled WGS sequence"/>
</dbReference>
<gene>
    <name evidence="2" type="ORF">LZZ85_08795</name>
</gene>
<dbReference type="EMBL" id="JAKLTR010000004">
    <property type="protein sequence ID" value="MCG2614375.1"/>
    <property type="molecule type" value="Genomic_DNA"/>
</dbReference>
<sequence>MTEQLPGKIVKLYPNPAKSYITFDFDKDQQKGRTITIYSFLGKKMYEGQTVTEKTTVTLNDYNRGMYIYHLTDAAGKIVESGKFQVTQ</sequence>
<dbReference type="RefSeq" id="WP_237870721.1">
    <property type="nucleotide sequence ID" value="NZ_JAKLTR010000004.1"/>
</dbReference>
<dbReference type="InterPro" id="IPR026444">
    <property type="entry name" value="Secre_tail"/>
</dbReference>
<dbReference type="Pfam" id="PF18962">
    <property type="entry name" value="Por_Secre_tail"/>
    <property type="match status" value="1"/>
</dbReference>
<proteinExistence type="predicted"/>
<accession>A0ABS9KPX5</accession>
<protein>
    <submittedName>
        <fullName evidence="2">T9SS type A sorting domain-containing protein</fullName>
    </submittedName>
</protein>
<evidence type="ECO:0000313" key="3">
    <source>
        <dbReference type="Proteomes" id="UP001165367"/>
    </source>
</evidence>
<comment type="caution">
    <text evidence="2">The sequence shown here is derived from an EMBL/GenBank/DDBJ whole genome shotgun (WGS) entry which is preliminary data.</text>
</comment>
<dbReference type="NCBIfam" id="TIGR04183">
    <property type="entry name" value="Por_Secre_tail"/>
    <property type="match status" value="1"/>
</dbReference>
<evidence type="ECO:0000259" key="1">
    <source>
        <dbReference type="Pfam" id="PF18962"/>
    </source>
</evidence>
<feature type="domain" description="Secretion system C-terminal sorting" evidence="1">
    <location>
        <begin position="12"/>
        <end position="79"/>
    </location>
</feature>
<keyword evidence="3" id="KW-1185">Reference proteome</keyword>
<name>A0ABS9KPX5_9BACT</name>
<organism evidence="2 3">
    <name type="scientific">Terrimonas ginsenosidimutans</name>
    <dbReference type="NCBI Taxonomy" id="2908004"/>
    <lineage>
        <taxon>Bacteria</taxon>
        <taxon>Pseudomonadati</taxon>
        <taxon>Bacteroidota</taxon>
        <taxon>Chitinophagia</taxon>
        <taxon>Chitinophagales</taxon>
        <taxon>Chitinophagaceae</taxon>
        <taxon>Terrimonas</taxon>
    </lineage>
</organism>